<dbReference type="PANTHER" id="PTHR45569:SF1">
    <property type="entry name" value="SENSOR PROTEIN KDPD"/>
    <property type="match status" value="1"/>
</dbReference>
<dbReference type="InterPro" id="IPR003661">
    <property type="entry name" value="HisK_dim/P_dom"/>
</dbReference>
<name>A0A0M4D1X5_9BACT</name>
<dbReference type="Proteomes" id="UP000057158">
    <property type="component" value="Chromosome"/>
</dbReference>
<dbReference type="GO" id="GO:0000155">
    <property type="term" value="F:phosphorelay sensor kinase activity"/>
    <property type="evidence" value="ECO:0007669"/>
    <property type="project" value="InterPro"/>
</dbReference>
<dbReference type="SMART" id="SM00065">
    <property type="entry name" value="GAF"/>
    <property type="match status" value="1"/>
</dbReference>
<gene>
    <name evidence="4" type="ORF">DSOUD_2117</name>
</gene>
<protein>
    <recommendedName>
        <fullName evidence="2">histidine kinase</fullName>
        <ecNumber evidence="2">2.7.13.3</ecNumber>
    </recommendedName>
</protein>
<evidence type="ECO:0000256" key="1">
    <source>
        <dbReference type="ARBA" id="ARBA00000085"/>
    </source>
</evidence>
<dbReference type="AlphaFoldDB" id="A0A0M4D1X5"/>
<dbReference type="InterPro" id="IPR003018">
    <property type="entry name" value="GAF"/>
</dbReference>
<organism evidence="4 5">
    <name type="scientific">Desulfuromonas soudanensis</name>
    <dbReference type="NCBI Taxonomy" id="1603606"/>
    <lineage>
        <taxon>Bacteria</taxon>
        <taxon>Pseudomonadati</taxon>
        <taxon>Thermodesulfobacteriota</taxon>
        <taxon>Desulfuromonadia</taxon>
        <taxon>Desulfuromonadales</taxon>
        <taxon>Desulfuromonadaceae</taxon>
        <taxon>Desulfuromonas</taxon>
    </lineage>
</organism>
<comment type="catalytic activity">
    <reaction evidence="1">
        <text>ATP + protein L-histidine = ADP + protein N-phospho-L-histidine.</text>
        <dbReference type="EC" id="2.7.13.3"/>
    </reaction>
</comment>
<dbReference type="InterPro" id="IPR029016">
    <property type="entry name" value="GAF-like_dom_sf"/>
</dbReference>
<dbReference type="SUPFAM" id="SSF55874">
    <property type="entry name" value="ATPase domain of HSP90 chaperone/DNA topoisomerase II/histidine kinase"/>
    <property type="match status" value="1"/>
</dbReference>
<dbReference type="SMART" id="SM00388">
    <property type="entry name" value="HisKA"/>
    <property type="match status" value="1"/>
</dbReference>
<evidence type="ECO:0000313" key="4">
    <source>
        <dbReference type="EMBL" id="ALC16884.1"/>
    </source>
</evidence>
<keyword evidence="4" id="KW-0418">Kinase</keyword>
<evidence type="ECO:0000256" key="2">
    <source>
        <dbReference type="ARBA" id="ARBA00012438"/>
    </source>
</evidence>
<dbReference type="PANTHER" id="PTHR45569">
    <property type="entry name" value="SENSOR PROTEIN KDPD"/>
    <property type="match status" value="1"/>
</dbReference>
<dbReference type="InterPro" id="IPR036890">
    <property type="entry name" value="HATPase_C_sf"/>
</dbReference>
<dbReference type="KEGG" id="des:DSOUD_2117"/>
<feature type="domain" description="Histidine kinase" evidence="3">
    <location>
        <begin position="198"/>
        <end position="411"/>
    </location>
</feature>
<dbReference type="PATRIC" id="fig|1603606.3.peg.2287"/>
<dbReference type="EMBL" id="CP010802">
    <property type="protein sequence ID" value="ALC16884.1"/>
    <property type="molecule type" value="Genomic_DNA"/>
</dbReference>
<keyword evidence="4" id="KW-0808">Transferase</keyword>
<dbReference type="CDD" id="cd00082">
    <property type="entry name" value="HisKA"/>
    <property type="match status" value="1"/>
</dbReference>
<dbReference type="STRING" id="1603606.DSOUD_2117"/>
<evidence type="ECO:0000313" key="5">
    <source>
        <dbReference type="Proteomes" id="UP000057158"/>
    </source>
</evidence>
<dbReference type="RefSeq" id="WP_053550936.1">
    <property type="nucleotide sequence ID" value="NZ_CP010802.1"/>
</dbReference>
<dbReference type="Gene3D" id="3.30.450.40">
    <property type="match status" value="1"/>
</dbReference>
<dbReference type="Gene3D" id="3.30.565.10">
    <property type="entry name" value="Histidine kinase-like ATPase, C-terminal domain"/>
    <property type="match status" value="1"/>
</dbReference>
<dbReference type="InterPro" id="IPR052023">
    <property type="entry name" value="Histidine_kinase_KdpD"/>
</dbReference>
<dbReference type="SUPFAM" id="SSF47384">
    <property type="entry name" value="Homodimeric domain of signal transducing histidine kinase"/>
    <property type="match status" value="1"/>
</dbReference>
<dbReference type="Gene3D" id="1.10.287.130">
    <property type="match status" value="1"/>
</dbReference>
<dbReference type="EC" id="2.7.13.3" evidence="2"/>
<keyword evidence="5" id="KW-1185">Reference proteome</keyword>
<dbReference type="SUPFAM" id="SSF55781">
    <property type="entry name" value="GAF domain-like"/>
    <property type="match status" value="1"/>
</dbReference>
<dbReference type="InterPro" id="IPR036097">
    <property type="entry name" value="HisK_dim/P_sf"/>
</dbReference>
<dbReference type="InterPro" id="IPR005467">
    <property type="entry name" value="His_kinase_dom"/>
</dbReference>
<sequence length="419" mass="46317">MYSPEFLERDLAILQEISRAIVVSDDVGTIARLMLDLAIRHTGAEKGSLMLLGDNQELSILDSKGIDPSLATTYRVRVGEGIAGRVAQSGEAVLVEDIRTDARFLSVGRDRYRTRSFISCPIVGELGVLGVLNLNDKTSGEPFTTLEFSLLKIIASQAAIALKNAHLLQRLKSKAVELEEVNRMLVESDIVRTEFMTRISHELRTPLNSIKGAVFHLQNSERFPADDHGEFQRMIDTETDKLIAIVETQLDFLHFGGSGRTLKKTIFPFGYHLLETLRSRVLGEVMASKNLTLRVEPGSGPVEVDGDFIQVNQMLVNLIEGVIHYLEDGSAMTCSLEKGEQIELSLISSSRLPESVLKNHFTGDSFYYDDQSSGSIRLHLALKTAEAHGWKWLGVSDDSGFRITLQIPHAASCSSESLT</sequence>
<dbReference type="GO" id="GO:0005886">
    <property type="term" value="C:plasma membrane"/>
    <property type="evidence" value="ECO:0007669"/>
    <property type="project" value="TreeGrafter"/>
</dbReference>
<proteinExistence type="predicted"/>
<dbReference type="Pfam" id="PF13185">
    <property type="entry name" value="GAF_2"/>
    <property type="match status" value="1"/>
</dbReference>
<dbReference type="Pfam" id="PF00512">
    <property type="entry name" value="HisKA"/>
    <property type="match status" value="1"/>
</dbReference>
<reference evidence="4 5" key="1">
    <citation type="submission" date="2015-07" db="EMBL/GenBank/DDBJ databases">
        <title>Isolation and Genomic Characterization of a Novel Halophilic Metal-Reducing Deltaproteobacterium from the Deep Subsurface.</title>
        <authorList>
            <person name="Badalamenti J.P."/>
            <person name="Summers Z.M."/>
            <person name="Gralnick J.A."/>
            <person name="Bond D.R."/>
        </authorList>
    </citation>
    <scope>NUCLEOTIDE SEQUENCE [LARGE SCALE GENOMIC DNA]</scope>
    <source>
        <strain evidence="4 5">WTL</strain>
    </source>
</reference>
<evidence type="ECO:0000259" key="3">
    <source>
        <dbReference type="PROSITE" id="PS50109"/>
    </source>
</evidence>
<dbReference type="PROSITE" id="PS50109">
    <property type="entry name" value="HIS_KIN"/>
    <property type="match status" value="1"/>
</dbReference>
<accession>A0A0M4D1X5</accession>